<dbReference type="Pfam" id="PF02585">
    <property type="entry name" value="PIG-L"/>
    <property type="match status" value="1"/>
</dbReference>
<organism evidence="1">
    <name type="scientific">mine drainage metagenome</name>
    <dbReference type="NCBI Taxonomy" id="410659"/>
    <lineage>
        <taxon>unclassified sequences</taxon>
        <taxon>metagenomes</taxon>
        <taxon>ecological metagenomes</taxon>
    </lineage>
</organism>
<dbReference type="InterPro" id="IPR023842">
    <property type="entry name" value="Bacillithiol_biosynth_BshB1"/>
</dbReference>
<dbReference type="InterPro" id="IPR003737">
    <property type="entry name" value="GlcNAc_PI_deacetylase-related"/>
</dbReference>
<dbReference type="AlphaFoldDB" id="E6QML7"/>
<dbReference type="SUPFAM" id="SSF102588">
    <property type="entry name" value="LmbE-like"/>
    <property type="match status" value="1"/>
</dbReference>
<sequence length="249" mass="27164">MDAAEVGGEAQLDVLAIAAHRDDVEQTCGGTLLRMAARSLRTGILDLTQGESGTRGTAAERAAEAMEAARILKASHREALDLPDGAVANTLGNRLKIARAIRRLRPRVVILPYWEARHPDHATCSTLGYEACFLAGLAQFSSGDLGPMPPHRPFKIIYASLYADVRPSFIVDITDFIEDRLAALLAYRSQYANQARGGALFVPEEEIRERTLAEARHYGLLAGVRYGEPFVQREVGLVDDVTLIPVQSI</sequence>
<evidence type="ECO:0000313" key="1">
    <source>
        <dbReference type="EMBL" id="CBI08488.1"/>
    </source>
</evidence>
<dbReference type="Gene3D" id="3.40.50.10320">
    <property type="entry name" value="LmbE-like"/>
    <property type="match status" value="1"/>
</dbReference>
<dbReference type="NCBIfam" id="TIGR04001">
    <property type="entry name" value="thiol_BshB1"/>
    <property type="match status" value="1"/>
</dbReference>
<accession>E6QML7</accession>
<dbReference type="GO" id="GO:0016811">
    <property type="term" value="F:hydrolase activity, acting on carbon-nitrogen (but not peptide) bonds, in linear amides"/>
    <property type="evidence" value="ECO:0007669"/>
    <property type="project" value="TreeGrafter"/>
</dbReference>
<dbReference type="GO" id="GO:0071793">
    <property type="term" value="P:bacillithiol biosynthetic process"/>
    <property type="evidence" value="ECO:0007669"/>
    <property type="project" value="InterPro"/>
</dbReference>
<name>E6QML7_9ZZZZ</name>
<reference evidence="1" key="1">
    <citation type="submission" date="2009-10" db="EMBL/GenBank/DDBJ databases">
        <title>Diversity of trophic interactions inside an arsenic-rich microbial ecosystem.</title>
        <authorList>
            <person name="Bertin P.N."/>
            <person name="Heinrich-Salmeron A."/>
            <person name="Pelletier E."/>
            <person name="Goulhen-Chollet F."/>
            <person name="Arsene-Ploetze F."/>
            <person name="Gallien S."/>
            <person name="Calteau A."/>
            <person name="Vallenet D."/>
            <person name="Casiot C."/>
            <person name="Chane-Woon-Ming B."/>
            <person name="Giloteaux L."/>
            <person name="Barakat M."/>
            <person name="Bonnefoy V."/>
            <person name="Bruneel O."/>
            <person name="Chandler M."/>
            <person name="Cleiss J."/>
            <person name="Duran R."/>
            <person name="Elbaz-Poulichet F."/>
            <person name="Fonknechten N."/>
            <person name="Lauga B."/>
            <person name="Mornico D."/>
            <person name="Ortet P."/>
            <person name="Schaeffer C."/>
            <person name="Siguier P."/>
            <person name="Alexander Thil Smith A."/>
            <person name="Van Dorsselaer A."/>
            <person name="Weissenbach J."/>
            <person name="Medigue C."/>
            <person name="Le Paslier D."/>
        </authorList>
    </citation>
    <scope>NUCLEOTIDE SEQUENCE</scope>
</reference>
<proteinExistence type="predicted"/>
<dbReference type="EMBL" id="CABQ01000228">
    <property type="protein sequence ID" value="CBI08488.1"/>
    <property type="molecule type" value="Genomic_DNA"/>
</dbReference>
<protein>
    <submittedName>
        <fullName evidence="1">LmbE-like protein</fullName>
    </submittedName>
</protein>
<dbReference type="PANTHER" id="PTHR12993:SF30">
    <property type="entry name" value="N-ACETYL-ALPHA-D-GLUCOSAMINYL L-MALATE DEACETYLASE 1"/>
    <property type="match status" value="1"/>
</dbReference>
<dbReference type="GO" id="GO:0019213">
    <property type="term" value="F:deacetylase activity"/>
    <property type="evidence" value="ECO:0007669"/>
    <property type="project" value="InterPro"/>
</dbReference>
<dbReference type="InterPro" id="IPR024078">
    <property type="entry name" value="LmbE-like_dom_sf"/>
</dbReference>
<comment type="caution">
    <text evidence="1">The sequence shown here is derived from an EMBL/GenBank/DDBJ whole genome shotgun (WGS) entry which is preliminary data.</text>
</comment>
<gene>
    <name evidence="1" type="ORF">CARN6_1962</name>
</gene>
<dbReference type="PANTHER" id="PTHR12993">
    <property type="entry name" value="N-ACETYLGLUCOSAMINYL-PHOSPHATIDYLINOSITOL DE-N-ACETYLASE-RELATED"/>
    <property type="match status" value="1"/>
</dbReference>